<dbReference type="AlphaFoldDB" id="X0XAJ7"/>
<accession>X0XAJ7</accession>
<feature type="non-terminal residue" evidence="1">
    <location>
        <position position="75"/>
    </location>
</feature>
<dbReference type="InterPro" id="IPR012334">
    <property type="entry name" value="Pectin_lyas_fold"/>
</dbReference>
<name>X0XAJ7_9ZZZZ</name>
<sequence>MADSSNLPARASQWQAGLKAQRTGKLFLSVIFTFVTANNASAGTLYVPNNYLNIQEAIYASNPGDTIIVASGVYK</sequence>
<dbReference type="InterPro" id="IPR011050">
    <property type="entry name" value="Pectin_lyase_fold/virulence"/>
</dbReference>
<organism evidence="1">
    <name type="scientific">marine sediment metagenome</name>
    <dbReference type="NCBI Taxonomy" id="412755"/>
    <lineage>
        <taxon>unclassified sequences</taxon>
        <taxon>metagenomes</taxon>
        <taxon>ecological metagenomes</taxon>
    </lineage>
</organism>
<comment type="caution">
    <text evidence="1">The sequence shown here is derived from an EMBL/GenBank/DDBJ whole genome shotgun (WGS) entry which is preliminary data.</text>
</comment>
<evidence type="ECO:0000313" key="1">
    <source>
        <dbReference type="EMBL" id="GAG32437.1"/>
    </source>
</evidence>
<protein>
    <recommendedName>
        <fullName evidence="2">DUF1565 domain-containing protein</fullName>
    </recommendedName>
</protein>
<dbReference type="EMBL" id="BARS01044094">
    <property type="protein sequence ID" value="GAG32437.1"/>
    <property type="molecule type" value="Genomic_DNA"/>
</dbReference>
<dbReference type="SUPFAM" id="SSF51126">
    <property type="entry name" value="Pectin lyase-like"/>
    <property type="match status" value="1"/>
</dbReference>
<proteinExistence type="predicted"/>
<gene>
    <name evidence="1" type="ORF">S01H1_66667</name>
</gene>
<evidence type="ECO:0008006" key="2">
    <source>
        <dbReference type="Google" id="ProtNLM"/>
    </source>
</evidence>
<dbReference type="Gene3D" id="2.160.20.10">
    <property type="entry name" value="Single-stranded right-handed beta-helix, Pectin lyase-like"/>
    <property type="match status" value="1"/>
</dbReference>
<reference evidence="1" key="1">
    <citation type="journal article" date="2014" name="Front. Microbiol.">
        <title>High frequency of phylogenetically diverse reductive dehalogenase-homologous genes in deep subseafloor sedimentary metagenomes.</title>
        <authorList>
            <person name="Kawai M."/>
            <person name="Futagami T."/>
            <person name="Toyoda A."/>
            <person name="Takaki Y."/>
            <person name="Nishi S."/>
            <person name="Hori S."/>
            <person name="Arai W."/>
            <person name="Tsubouchi T."/>
            <person name="Morono Y."/>
            <person name="Uchiyama I."/>
            <person name="Ito T."/>
            <person name="Fujiyama A."/>
            <person name="Inagaki F."/>
            <person name="Takami H."/>
        </authorList>
    </citation>
    <scope>NUCLEOTIDE SEQUENCE</scope>
    <source>
        <strain evidence="1">Expedition CK06-06</strain>
    </source>
</reference>